<dbReference type="AlphaFoldDB" id="A0A2H3BQD2"/>
<sequence>MFHRVRFVWFRRVRCSVLLMFLVLPLCVTTVCSRFLGLWATGLPSRVLLDVPLGSSSPTAHRLLSFRLFVLLSLPLPHTALVFCQTFNIVLATEYNPRSCSLLVRLSLQHFKFVRCPWLATEGIAATWRVVVCDTFRGGTESRRSFLGPRPVIYLSIYLCSVG</sequence>
<accession>A0A2H3BQD2</accession>
<proteinExistence type="predicted"/>
<reference evidence="2" key="1">
    <citation type="journal article" date="2017" name="Nat. Ecol. Evol.">
        <title>Genome expansion and lineage-specific genetic innovations in the forest pathogenic fungi Armillaria.</title>
        <authorList>
            <person name="Sipos G."/>
            <person name="Prasanna A.N."/>
            <person name="Walter M.C."/>
            <person name="O'Connor E."/>
            <person name="Balint B."/>
            <person name="Krizsan K."/>
            <person name="Kiss B."/>
            <person name="Hess J."/>
            <person name="Varga T."/>
            <person name="Slot J."/>
            <person name="Riley R."/>
            <person name="Boka B."/>
            <person name="Rigling D."/>
            <person name="Barry K."/>
            <person name="Lee J."/>
            <person name="Mihaltcheva S."/>
            <person name="LaButti K."/>
            <person name="Lipzen A."/>
            <person name="Waldron R."/>
            <person name="Moloney N.M."/>
            <person name="Sperisen C."/>
            <person name="Kredics L."/>
            <person name="Vagvoelgyi C."/>
            <person name="Patrignani A."/>
            <person name="Fitzpatrick D."/>
            <person name="Nagy I."/>
            <person name="Doyle S."/>
            <person name="Anderson J.B."/>
            <person name="Grigoriev I.V."/>
            <person name="Gueldener U."/>
            <person name="Muensterkoetter M."/>
            <person name="Nagy L.G."/>
        </authorList>
    </citation>
    <scope>NUCLEOTIDE SEQUENCE [LARGE SCALE GENOMIC DNA]</scope>
    <source>
        <strain evidence="2">28-4</strain>
    </source>
</reference>
<evidence type="ECO:0000313" key="2">
    <source>
        <dbReference type="Proteomes" id="UP000218334"/>
    </source>
</evidence>
<gene>
    <name evidence="1" type="ORF">ARMSODRAFT_178129</name>
</gene>
<keyword evidence="2" id="KW-1185">Reference proteome</keyword>
<dbReference type="Proteomes" id="UP000218334">
    <property type="component" value="Unassembled WGS sequence"/>
</dbReference>
<dbReference type="EMBL" id="KZ293430">
    <property type="protein sequence ID" value="PBK69152.1"/>
    <property type="molecule type" value="Genomic_DNA"/>
</dbReference>
<name>A0A2H3BQD2_9AGAR</name>
<protein>
    <submittedName>
        <fullName evidence="1">Uncharacterized protein</fullName>
    </submittedName>
</protein>
<evidence type="ECO:0000313" key="1">
    <source>
        <dbReference type="EMBL" id="PBK69152.1"/>
    </source>
</evidence>
<organism evidence="1 2">
    <name type="scientific">Armillaria solidipes</name>
    <dbReference type="NCBI Taxonomy" id="1076256"/>
    <lineage>
        <taxon>Eukaryota</taxon>
        <taxon>Fungi</taxon>
        <taxon>Dikarya</taxon>
        <taxon>Basidiomycota</taxon>
        <taxon>Agaricomycotina</taxon>
        <taxon>Agaricomycetes</taxon>
        <taxon>Agaricomycetidae</taxon>
        <taxon>Agaricales</taxon>
        <taxon>Marasmiineae</taxon>
        <taxon>Physalacriaceae</taxon>
        <taxon>Armillaria</taxon>
    </lineage>
</organism>